<proteinExistence type="predicted"/>
<sequence length="130" mass="14822">MCCLGRRKWRRRASDLLLLSPQYSLTDVRICTWVPTVQLLLSSPKNSNLDMKTFWNDVHHPNTKWDTLYSCPIPPPFPLPLPLPLPFPLPLSHPCLGGSGLVFVYLGLLRQNFTIYPSWPQFHSPPASIS</sequence>
<organism evidence="1 2">
    <name type="scientific">Rattus norvegicus</name>
    <name type="common">Rat</name>
    <dbReference type="NCBI Taxonomy" id="10116"/>
    <lineage>
        <taxon>Eukaryota</taxon>
        <taxon>Metazoa</taxon>
        <taxon>Chordata</taxon>
        <taxon>Craniata</taxon>
        <taxon>Vertebrata</taxon>
        <taxon>Euteleostomi</taxon>
        <taxon>Mammalia</taxon>
        <taxon>Eutheria</taxon>
        <taxon>Euarchontoglires</taxon>
        <taxon>Glires</taxon>
        <taxon>Rodentia</taxon>
        <taxon>Myomorpha</taxon>
        <taxon>Muroidea</taxon>
        <taxon>Muridae</taxon>
        <taxon>Murinae</taxon>
        <taxon>Rattus</taxon>
    </lineage>
</organism>
<name>A6IA58_RAT</name>
<evidence type="ECO:0000313" key="1">
    <source>
        <dbReference type="EMBL" id="EDL90972.1"/>
    </source>
</evidence>
<accession>A6IA58</accession>
<evidence type="ECO:0000313" key="2">
    <source>
        <dbReference type="Proteomes" id="UP000234681"/>
    </source>
</evidence>
<gene>
    <name evidence="1" type="ORF">rCG_56123</name>
</gene>
<dbReference type="EMBL" id="CH473957">
    <property type="protein sequence ID" value="EDL90972.1"/>
    <property type="molecule type" value="Genomic_DNA"/>
</dbReference>
<protein>
    <submittedName>
        <fullName evidence="1">RCG56123</fullName>
    </submittedName>
</protein>
<dbReference type="Proteomes" id="UP000234681">
    <property type="component" value="Chromosome 4"/>
</dbReference>
<reference evidence="2" key="1">
    <citation type="submission" date="2005-09" db="EMBL/GenBank/DDBJ databases">
        <authorList>
            <person name="Mural R.J."/>
            <person name="Li P.W."/>
            <person name="Adams M.D."/>
            <person name="Amanatides P.G."/>
            <person name="Baden-Tillson H."/>
            <person name="Barnstead M."/>
            <person name="Chin S.H."/>
            <person name="Dew I."/>
            <person name="Evans C.A."/>
            <person name="Ferriera S."/>
            <person name="Flanigan M."/>
            <person name="Fosler C."/>
            <person name="Glodek A."/>
            <person name="Gu Z."/>
            <person name="Holt R.A."/>
            <person name="Jennings D."/>
            <person name="Kraft C.L."/>
            <person name="Lu F."/>
            <person name="Nguyen T."/>
            <person name="Nusskern D.R."/>
            <person name="Pfannkoch C.M."/>
            <person name="Sitter C."/>
            <person name="Sutton G.G."/>
            <person name="Venter J.C."/>
            <person name="Wang Z."/>
            <person name="Woodage T."/>
            <person name="Zheng X.H."/>
            <person name="Zhong F."/>
        </authorList>
    </citation>
    <scope>NUCLEOTIDE SEQUENCE [LARGE SCALE GENOMIC DNA]</scope>
    <source>
        <strain>BN</strain>
        <strain evidence="2">Sprague-Dawley</strain>
    </source>
</reference>
<dbReference type="AlphaFoldDB" id="A6IA58"/>